<keyword evidence="4 9" id="KW-1003">Cell membrane</keyword>
<evidence type="ECO:0000256" key="7">
    <source>
        <dbReference type="ARBA" id="ARBA00022989"/>
    </source>
</evidence>
<evidence type="ECO:0000313" key="11">
    <source>
        <dbReference type="Proteomes" id="UP000502260"/>
    </source>
</evidence>
<organism evidence="10 11">
    <name type="scientific">Sulfurimicrobium lacus</name>
    <dbReference type="NCBI Taxonomy" id="2715678"/>
    <lineage>
        <taxon>Bacteria</taxon>
        <taxon>Pseudomonadati</taxon>
        <taxon>Pseudomonadota</taxon>
        <taxon>Betaproteobacteria</taxon>
        <taxon>Nitrosomonadales</taxon>
        <taxon>Sulfuricellaceae</taxon>
        <taxon>Sulfurimicrobium</taxon>
    </lineage>
</organism>
<keyword evidence="8 9" id="KW-0472">Membrane</keyword>
<dbReference type="UniPathway" id="UPA00148"/>
<gene>
    <name evidence="9 10" type="primary">cobD</name>
    <name evidence="10" type="ORF">SKTS_26450</name>
</gene>
<evidence type="ECO:0000313" key="10">
    <source>
        <dbReference type="EMBL" id="BCB27759.1"/>
    </source>
</evidence>
<keyword evidence="6 9" id="KW-0812">Transmembrane</keyword>
<dbReference type="NCBIfam" id="NF005792">
    <property type="entry name" value="PRK07630.1"/>
    <property type="match status" value="1"/>
</dbReference>
<protein>
    <recommendedName>
        <fullName evidence="9">Cobalamin biosynthesis protein CobD</fullName>
    </recommendedName>
</protein>
<dbReference type="Pfam" id="PF03186">
    <property type="entry name" value="CobD_Cbib"/>
    <property type="match status" value="1"/>
</dbReference>
<comment type="pathway">
    <text evidence="2 9">Cofactor biosynthesis; adenosylcobalamin biosynthesis.</text>
</comment>
<dbReference type="HAMAP" id="MF_00024">
    <property type="entry name" value="CobD_CbiB"/>
    <property type="match status" value="1"/>
</dbReference>
<comment type="similarity">
    <text evidence="3 9">Belongs to the CobD/CbiB family.</text>
</comment>
<reference evidence="11" key="1">
    <citation type="submission" date="2020-03" db="EMBL/GenBank/DDBJ databases">
        <title>Complete genome sequence of sulfur-oxidizing bacterium skT11.</title>
        <authorList>
            <person name="Kanda M."/>
            <person name="Kojima H."/>
            <person name="Fukui M."/>
        </authorList>
    </citation>
    <scope>NUCLEOTIDE SEQUENCE [LARGE SCALE GENOMIC DNA]</scope>
    <source>
        <strain evidence="11">skT11</strain>
    </source>
</reference>
<dbReference type="KEGG" id="slac:SKTS_26450"/>
<evidence type="ECO:0000256" key="4">
    <source>
        <dbReference type="ARBA" id="ARBA00022475"/>
    </source>
</evidence>
<evidence type="ECO:0000256" key="9">
    <source>
        <dbReference type="HAMAP-Rule" id="MF_00024"/>
    </source>
</evidence>
<keyword evidence="7 9" id="KW-1133">Transmembrane helix</keyword>
<name>A0A6F8VGB1_9PROT</name>
<evidence type="ECO:0000256" key="2">
    <source>
        <dbReference type="ARBA" id="ARBA00004953"/>
    </source>
</evidence>
<dbReference type="AlphaFoldDB" id="A0A6F8VGB1"/>
<dbReference type="GO" id="GO:0015420">
    <property type="term" value="F:ABC-type vitamin B12 transporter activity"/>
    <property type="evidence" value="ECO:0007669"/>
    <property type="project" value="UniProtKB-UniRule"/>
</dbReference>
<dbReference type="GO" id="GO:0005886">
    <property type="term" value="C:plasma membrane"/>
    <property type="evidence" value="ECO:0007669"/>
    <property type="project" value="UniProtKB-SubCell"/>
</dbReference>
<evidence type="ECO:0000256" key="6">
    <source>
        <dbReference type="ARBA" id="ARBA00022692"/>
    </source>
</evidence>
<dbReference type="Proteomes" id="UP000502260">
    <property type="component" value="Chromosome"/>
</dbReference>
<comment type="function">
    <text evidence="9">Converts cobyric acid to cobinamide by the addition of aminopropanol on the F carboxylic group.</text>
</comment>
<proteinExistence type="inferred from homology"/>
<dbReference type="PANTHER" id="PTHR34308:SF1">
    <property type="entry name" value="COBALAMIN BIOSYNTHESIS PROTEIN CBIB"/>
    <property type="match status" value="1"/>
</dbReference>
<accession>A0A6F8VGB1</accession>
<comment type="caution">
    <text evidence="9">Lacks conserved residue(s) required for the propagation of feature annotation.</text>
</comment>
<evidence type="ECO:0000256" key="3">
    <source>
        <dbReference type="ARBA" id="ARBA00006263"/>
    </source>
</evidence>
<dbReference type="EMBL" id="AP022853">
    <property type="protein sequence ID" value="BCB27759.1"/>
    <property type="molecule type" value="Genomic_DNA"/>
</dbReference>
<evidence type="ECO:0000256" key="8">
    <source>
        <dbReference type="ARBA" id="ARBA00023136"/>
    </source>
</evidence>
<dbReference type="PANTHER" id="PTHR34308">
    <property type="entry name" value="COBALAMIN BIOSYNTHESIS PROTEIN CBIB"/>
    <property type="match status" value="1"/>
</dbReference>
<dbReference type="GO" id="GO:0009236">
    <property type="term" value="P:cobalamin biosynthetic process"/>
    <property type="evidence" value="ECO:0007669"/>
    <property type="project" value="UniProtKB-UniRule"/>
</dbReference>
<feature type="transmembrane region" description="Helical" evidence="9">
    <location>
        <begin position="48"/>
        <end position="69"/>
    </location>
</feature>
<feature type="transmembrane region" description="Helical" evidence="9">
    <location>
        <begin position="76"/>
        <end position="95"/>
    </location>
</feature>
<feature type="transmembrane region" description="Helical" evidence="9">
    <location>
        <begin position="145"/>
        <end position="167"/>
    </location>
</feature>
<evidence type="ECO:0000256" key="5">
    <source>
        <dbReference type="ARBA" id="ARBA00022573"/>
    </source>
</evidence>
<dbReference type="RefSeq" id="WP_173065983.1">
    <property type="nucleotide sequence ID" value="NZ_AP022853.1"/>
</dbReference>
<keyword evidence="11" id="KW-1185">Reference proteome</keyword>
<dbReference type="GO" id="GO:0048472">
    <property type="term" value="F:threonine-phosphate decarboxylase activity"/>
    <property type="evidence" value="ECO:0007669"/>
    <property type="project" value="InterPro"/>
</dbReference>
<dbReference type="InterPro" id="IPR004485">
    <property type="entry name" value="Cobalamin_biosynth_CobD/CbiB"/>
</dbReference>
<sequence>MSFLALLAALLLDYFQPLPAHVRAYTWFSRYAHYLEQQFNAGAHRHGLLAWLLAVVPLASLATAGYLFLDQLNTLLGWLWSVAVLYLAMGFRFLGVNAASIASALRGQKLDEAREQLGKWLGRDASLLSASEVAKLGIEEILRGAYQHLFGVIIWFAVFGPGGALFYRLCQILSLKWGELDEREFGDFGKVATRVFAWMDWVPLHVSAISFAVVGDFEDAMYCWRSQAGQWTQRGVGIVLASGAGAMGVKLGDAIPGRDGIEPRPELGLGDEADADYLDSAVSMVWRALVLWLVLLLLLTLARWTGS</sequence>
<feature type="transmembrane region" description="Helical" evidence="9">
    <location>
        <begin position="284"/>
        <end position="304"/>
    </location>
</feature>
<keyword evidence="5 9" id="KW-0169">Cobalamin biosynthesis</keyword>
<comment type="subcellular location">
    <subcellularLocation>
        <location evidence="1 9">Cell membrane</location>
        <topology evidence="1 9">Multi-pass membrane protein</topology>
    </subcellularLocation>
</comment>
<evidence type="ECO:0000256" key="1">
    <source>
        <dbReference type="ARBA" id="ARBA00004651"/>
    </source>
</evidence>